<accession>A0ABX7DSE3</accession>
<protein>
    <submittedName>
        <fullName evidence="2">BLUF domain-containing protein</fullName>
    </submittedName>
</protein>
<reference evidence="2 3" key="1">
    <citation type="submission" date="2021-01" db="EMBL/GenBank/DDBJ databases">
        <title>Aequorivita sp. strain KX20305, a bacterium isolated from the sediment collected at a cold seep field in South China Sea.</title>
        <authorList>
            <person name="Zhang H."/>
            <person name="Li C."/>
        </authorList>
    </citation>
    <scope>NUCLEOTIDE SEQUENCE [LARGE SCALE GENOMIC DNA]</scope>
    <source>
        <strain evidence="2 3">KX20305</strain>
    </source>
</reference>
<evidence type="ECO:0000313" key="3">
    <source>
        <dbReference type="Proteomes" id="UP000629420"/>
    </source>
</evidence>
<dbReference type="EMBL" id="CP068439">
    <property type="protein sequence ID" value="QQX77009.1"/>
    <property type="molecule type" value="Genomic_DNA"/>
</dbReference>
<feature type="domain" description="BLUF" evidence="1">
    <location>
        <begin position="20"/>
        <end position="111"/>
    </location>
</feature>
<evidence type="ECO:0000313" key="2">
    <source>
        <dbReference type="EMBL" id="QQX77009.1"/>
    </source>
</evidence>
<dbReference type="InterPro" id="IPR036046">
    <property type="entry name" value="Acylphosphatase-like_dom_sf"/>
</dbReference>
<dbReference type="PROSITE" id="PS50925">
    <property type="entry name" value="BLUF"/>
    <property type="match status" value="1"/>
</dbReference>
<gene>
    <name evidence="2" type="ORF">JK629_01670</name>
</gene>
<name>A0ABX7DSE3_9FLAO</name>
<dbReference type="Proteomes" id="UP000629420">
    <property type="component" value="Chromosome"/>
</dbReference>
<sequence length="150" mass="17736">MMNDLRLITGGFFYLYSSMEHTICYLSKQAETLENPELEKLFEFIVNMNPSLDITGALLYNNNFFLQVLEGSKNTVKELFSKIRKDKRHTDVLMIFDQQIENRIFQNYEANFSILKTESDIKSLNTYLSNYDFENKYPKNIKSLIEPFLL</sequence>
<dbReference type="SMART" id="SM01034">
    <property type="entry name" value="BLUF"/>
    <property type="match status" value="1"/>
</dbReference>
<dbReference type="Pfam" id="PF04940">
    <property type="entry name" value="BLUF"/>
    <property type="match status" value="1"/>
</dbReference>
<keyword evidence="3" id="KW-1185">Reference proteome</keyword>
<dbReference type="InterPro" id="IPR007024">
    <property type="entry name" value="BLUF_domain"/>
</dbReference>
<proteinExistence type="predicted"/>
<dbReference type="SUPFAM" id="SSF54975">
    <property type="entry name" value="Acylphosphatase/BLUF domain-like"/>
    <property type="match status" value="1"/>
</dbReference>
<evidence type="ECO:0000259" key="1">
    <source>
        <dbReference type="PROSITE" id="PS50925"/>
    </source>
</evidence>
<dbReference type="Gene3D" id="3.30.70.100">
    <property type="match status" value="1"/>
</dbReference>
<organism evidence="2 3">
    <name type="scientific">Aequorivita iocasae</name>
    <dbReference type="NCBI Taxonomy" id="2803865"/>
    <lineage>
        <taxon>Bacteria</taxon>
        <taxon>Pseudomonadati</taxon>
        <taxon>Bacteroidota</taxon>
        <taxon>Flavobacteriia</taxon>
        <taxon>Flavobacteriales</taxon>
        <taxon>Flavobacteriaceae</taxon>
        <taxon>Aequorivita</taxon>
    </lineage>
</organism>